<gene>
    <name evidence="2" type="ORF">UFOVP815_9</name>
</gene>
<protein>
    <submittedName>
        <fullName evidence="2">Uncharacterized protein</fullName>
    </submittedName>
</protein>
<dbReference type="EMBL" id="LR796769">
    <property type="protein sequence ID" value="CAB4165053.1"/>
    <property type="molecule type" value="Genomic_DNA"/>
</dbReference>
<proteinExistence type="predicted"/>
<organism evidence="2">
    <name type="scientific">uncultured Caudovirales phage</name>
    <dbReference type="NCBI Taxonomy" id="2100421"/>
    <lineage>
        <taxon>Viruses</taxon>
        <taxon>Duplodnaviria</taxon>
        <taxon>Heunggongvirae</taxon>
        <taxon>Uroviricota</taxon>
        <taxon>Caudoviricetes</taxon>
        <taxon>Peduoviridae</taxon>
        <taxon>Maltschvirus</taxon>
        <taxon>Maltschvirus maltsch</taxon>
    </lineage>
</organism>
<evidence type="ECO:0000256" key="1">
    <source>
        <dbReference type="SAM" id="MobiDB-lite"/>
    </source>
</evidence>
<name>A0A6J5P178_9CAUD</name>
<evidence type="ECO:0000313" key="2">
    <source>
        <dbReference type="EMBL" id="CAB4165053.1"/>
    </source>
</evidence>
<feature type="region of interest" description="Disordered" evidence="1">
    <location>
        <begin position="79"/>
        <end position="103"/>
    </location>
</feature>
<feature type="compositionally biased region" description="Acidic residues" evidence="1">
    <location>
        <begin position="87"/>
        <end position="99"/>
    </location>
</feature>
<reference evidence="2" key="1">
    <citation type="submission" date="2020-04" db="EMBL/GenBank/DDBJ databases">
        <authorList>
            <person name="Chiriac C."/>
            <person name="Salcher M."/>
            <person name="Ghai R."/>
            <person name="Kavagutti S V."/>
        </authorList>
    </citation>
    <scope>NUCLEOTIDE SEQUENCE</scope>
</reference>
<sequence>MTNIIRDRALVATASTADLVATYNALTGNNVERFSTRAIAERRVDMAIMAAEDAAGHRGVRKDSKPIAQTVEEIGLQGQDVGKTPLGDDEGAVAPDSEENPFKPGTMAHQLWVATKSLAANTAPREKRAPKPKSDAPAKRRIGLVVRATMAGKSKIHANSKRAAILKHIQAAPACTVSIADLDAAFGEPTRGYVHKLIEMNHLESVDAE</sequence>
<accession>A0A6J5P178</accession>